<organism evidence="1 2">
    <name type="scientific">Cocos nucifera</name>
    <name type="common">Coconut palm</name>
    <dbReference type="NCBI Taxonomy" id="13894"/>
    <lineage>
        <taxon>Eukaryota</taxon>
        <taxon>Viridiplantae</taxon>
        <taxon>Streptophyta</taxon>
        <taxon>Embryophyta</taxon>
        <taxon>Tracheophyta</taxon>
        <taxon>Spermatophyta</taxon>
        <taxon>Magnoliopsida</taxon>
        <taxon>Liliopsida</taxon>
        <taxon>Arecaceae</taxon>
        <taxon>Arecoideae</taxon>
        <taxon>Cocoseae</taxon>
        <taxon>Attaleinae</taxon>
        <taxon>Cocos</taxon>
    </lineage>
</organism>
<evidence type="ECO:0000313" key="1">
    <source>
        <dbReference type="EMBL" id="KAG1327925.1"/>
    </source>
</evidence>
<gene>
    <name evidence="1" type="ORF">COCNU_01G018590</name>
</gene>
<evidence type="ECO:0000313" key="2">
    <source>
        <dbReference type="Proteomes" id="UP000797356"/>
    </source>
</evidence>
<keyword evidence="2" id="KW-1185">Reference proteome</keyword>
<comment type="caution">
    <text evidence="1">The sequence shown here is derived from an EMBL/GenBank/DDBJ whole genome shotgun (WGS) entry which is preliminary data.</text>
</comment>
<reference evidence="1" key="2">
    <citation type="submission" date="2019-07" db="EMBL/GenBank/DDBJ databases">
        <authorList>
            <person name="Yang Y."/>
            <person name="Bocs S."/>
            <person name="Baudouin L."/>
        </authorList>
    </citation>
    <scope>NUCLEOTIDE SEQUENCE</scope>
    <source>
        <tissue evidence="1">Spear leaf of Hainan Tall coconut</tissue>
    </source>
</reference>
<protein>
    <submittedName>
        <fullName evidence="1">Uncharacterized protein</fullName>
    </submittedName>
</protein>
<reference evidence="1" key="1">
    <citation type="journal article" date="2017" name="Gigascience">
        <title>The genome draft of coconut (Cocos nucifera).</title>
        <authorList>
            <person name="Xiao Y."/>
            <person name="Xu P."/>
            <person name="Fan H."/>
            <person name="Baudouin L."/>
            <person name="Xia W."/>
            <person name="Bocs S."/>
            <person name="Xu J."/>
            <person name="Li Q."/>
            <person name="Guo A."/>
            <person name="Zhou L."/>
            <person name="Li J."/>
            <person name="Wu Y."/>
            <person name="Ma Z."/>
            <person name="Armero A."/>
            <person name="Issali A.E."/>
            <person name="Liu N."/>
            <person name="Peng M."/>
            <person name="Yang Y."/>
        </authorList>
    </citation>
    <scope>NUCLEOTIDE SEQUENCE</scope>
    <source>
        <tissue evidence="1">Spear leaf of Hainan Tall coconut</tissue>
    </source>
</reference>
<name>A0A8K0MVY3_COCNU</name>
<accession>A0A8K0MVY3</accession>
<proteinExistence type="predicted"/>
<sequence>MLREAAVKAVENKVELVKVTVEEEKAKAVAEANLKGIEEYKASMEFEDEVVEGSSVAYIYGFNVCKTCLNRMPPKLDLSCLNLENNDDESGGYLSDQDEFDQVGAKPAPVEVLAIGPTAKDATIDIAE</sequence>
<dbReference type="AlphaFoldDB" id="A0A8K0MVY3"/>
<dbReference type="EMBL" id="CM017872">
    <property type="protein sequence ID" value="KAG1327925.1"/>
    <property type="molecule type" value="Genomic_DNA"/>
</dbReference>
<dbReference type="Proteomes" id="UP000797356">
    <property type="component" value="Chromosome 1"/>
</dbReference>